<keyword evidence="6" id="KW-0547">Nucleotide-binding</keyword>
<evidence type="ECO:0000256" key="5">
    <source>
        <dbReference type="ARBA" id="ARBA00048124"/>
    </source>
</evidence>
<dbReference type="GO" id="GO:0000956">
    <property type="term" value="P:nuclear-transcribed mRNA catabolic process"/>
    <property type="evidence" value="ECO:0007669"/>
    <property type="project" value="TreeGrafter"/>
</dbReference>
<evidence type="ECO:0000313" key="10">
    <source>
        <dbReference type="Proteomes" id="UP000053257"/>
    </source>
</evidence>
<dbReference type="AlphaFoldDB" id="A0A0C3S6T2"/>
<comment type="similarity">
    <text evidence="2 6">Belongs to the DXO/Dom3Z family.</text>
</comment>
<dbReference type="GO" id="GO:0003723">
    <property type="term" value="F:RNA binding"/>
    <property type="evidence" value="ECO:0007669"/>
    <property type="project" value="UniProtKB-KW"/>
</dbReference>
<evidence type="ECO:0000256" key="1">
    <source>
        <dbReference type="ARBA" id="ARBA00001968"/>
    </source>
</evidence>
<comment type="subcellular location">
    <subcellularLocation>
        <location evidence="6">Nucleus</location>
    </subcellularLocation>
</comment>
<dbReference type="OrthoDB" id="5853397at2759"/>
<sequence>MASRKRPIEDTANADRRTRLRQEHSPAPDVTLERRFAYPPKDRHPPPVPFQQPSTLLTFSYTPERVLEYTDSALRYYVEPPPRADLKYGYDRWIKRPEERGRLDGLLQAVAKYRSKIDGAGGDGAAWLREIAVVSWRGVITKILTAPYEDHDGWALNVMLVDGTLYFEEHLTETKLQEKEDMTPHHRLQSYYGYSFESYCTSSTPQRKVEDNVSMTIPLGWGGDVDTNVQWCAVVKTKLGNQRLVIGGEVDCVRGGTKSLVELKTSVIIRNPQDETRFEKKLLKFYFQSFLLGVPEIIVGFRTLQGQVSTIQPFKTIEIPRLVRGKPNAWDPTICLDWGDRFLAFLKRSITAQTESLESEGVWRVVFSPGSGVTLSRLDAPGVEEVKAGEDRVGFLPSQYFQDITARSLSQDGTPTPGNKADDANDNNQTPTGADRHAGWKM</sequence>
<keyword evidence="6" id="KW-0378">Hydrolase</keyword>
<organism evidence="9 10">
    <name type="scientific">Phlebiopsis gigantea (strain 11061_1 CR5-6)</name>
    <name type="common">White-rot fungus</name>
    <name type="synonym">Peniophora gigantea</name>
    <dbReference type="NCBI Taxonomy" id="745531"/>
    <lineage>
        <taxon>Eukaryota</taxon>
        <taxon>Fungi</taxon>
        <taxon>Dikarya</taxon>
        <taxon>Basidiomycota</taxon>
        <taxon>Agaricomycotina</taxon>
        <taxon>Agaricomycetes</taxon>
        <taxon>Polyporales</taxon>
        <taxon>Phanerochaetaceae</taxon>
        <taxon>Phlebiopsis</taxon>
    </lineage>
</organism>
<name>A0A0C3S6T2_PHLG1</name>
<comment type="cofactor">
    <cofactor evidence="1 6">
        <name>a divalent metal cation</name>
        <dbReference type="ChEBI" id="CHEBI:60240"/>
    </cofactor>
</comment>
<dbReference type="PANTHER" id="PTHR12395:SF9">
    <property type="entry name" value="DECAPPING AND EXORIBONUCLEASE PROTEIN"/>
    <property type="match status" value="1"/>
</dbReference>
<evidence type="ECO:0000256" key="2">
    <source>
        <dbReference type="ARBA" id="ARBA00006562"/>
    </source>
</evidence>
<dbReference type="EMBL" id="KN840580">
    <property type="protein sequence ID" value="KIP04285.1"/>
    <property type="molecule type" value="Genomic_DNA"/>
</dbReference>
<dbReference type="GO" id="GO:0000166">
    <property type="term" value="F:nucleotide binding"/>
    <property type="evidence" value="ECO:0007669"/>
    <property type="project" value="UniProtKB-KW"/>
</dbReference>
<dbReference type="GO" id="GO:0004518">
    <property type="term" value="F:nuclease activity"/>
    <property type="evidence" value="ECO:0007669"/>
    <property type="project" value="UniProtKB-KW"/>
</dbReference>
<dbReference type="GO" id="GO:0005829">
    <property type="term" value="C:cytosol"/>
    <property type="evidence" value="ECO:0007669"/>
    <property type="project" value="TreeGrafter"/>
</dbReference>
<keyword evidence="6" id="KW-0540">Nuclease</keyword>
<reference evidence="9 10" key="1">
    <citation type="journal article" date="2014" name="PLoS Genet.">
        <title>Analysis of the Phlebiopsis gigantea genome, transcriptome and secretome provides insight into its pioneer colonization strategies of wood.</title>
        <authorList>
            <person name="Hori C."/>
            <person name="Ishida T."/>
            <person name="Igarashi K."/>
            <person name="Samejima M."/>
            <person name="Suzuki H."/>
            <person name="Master E."/>
            <person name="Ferreira P."/>
            <person name="Ruiz-Duenas F.J."/>
            <person name="Held B."/>
            <person name="Canessa P."/>
            <person name="Larrondo L.F."/>
            <person name="Schmoll M."/>
            <person name="Druzhinina I.S."/>
            <person name="Kubicek C.P."/>
            <person name="Gaskell J.A."/>
            <person name="Kersten P."/>
            <person name="St John F."/>
            <person name="Glasner J."/>
            <person name="Sabat G."/>
            <person name="Splinter BonDurant S."/>
            <person name="Syed K."/>
            <person name="Yadav J."/>
            <person name="Mgbeahuruike A.C."/>
            <person name="Kovalchuk A."/>
            <person name="Asiegbu F.O."/>
            <person name="Lackner G."/>
            <person name="Hoffmeister D."/>
            <person name="Rencoret J."/>
            <person name="Gutierrez A."/>
            <person name="Sun H."/>
            <person name="Lindquist E."/>
            <person name="Barry K."/>
            <person name="Riley R."/>
            <person name="Grigoriev I.V."/>
            <person name="Henrissat B."/>
            <person name="Kues U."/>
            <person name="Berka R.M."/>
            <person name="Martinez A.T."/>
            <person name="Covert S.F."/>
            <person name="Blanchette R.A."/>
            <person name="Cullen D."/>
        </authorList>
    </citation>
    <scope>NUCLEOTIDE SEQUENCE [LARGE SCALE GENOMIC DNA]</scope>
    <source>
        <strain evidence="9 10">11061_1 CR5-6</strain>
    </source>
</reference>
<dbReference type="HOGENOM" id="CLU_024877_1_2_1"/>
<gene>
    <name evidence="9" type="ORF">PHLGIDRAFT_109789</name>
</gene>
<keyword evidence="6" id="KW-0479">Metal-binding</keyword>
<keyword evidence="6" id="KW-0694">RNA-binding</keyword>
<feature type="region of interest" description="Disordered" evidence="7">
    <location>
        <begin position="407"/>
        <end position="442"/>
    </location>
</feature>
<dbReference type="GO" id="GO:0110155">
    <property type="term" value="P:NAD-cap decapping"/>
    <property type="evidence" value="ECO:0007669"/>
    <property type="project" value="TreeGrafter"/>
</dbReference>
<dbReference type="EC" id="3.6.1.-" evidence="6"/>
<evidence type="ECO:0000256" key="7">
    <source>
        <dbReference type="SAM" id="MobiDB-lite"/>
    </source>
</evidence>
<dbReference type="InterPro" id="IPR039039">
    <property type="entry name" value="RAI1-like_fam"/>
</dbReference>
<dbReference type="STRING" id="745531.A0A0C3S6T2"/>
<comment type="catalytic activity">
    <reaction evidence="3">
        <text>a 5'-end (N(7)-methyl 5'-triphosphoguanosine)-ribonucleoside-ribonucleotide in mRNA + H2O = a (N(7)-methyl 5'-triphosphoguanosine)-nucleoside + a 5'-end phospho-ribonucleoside in mRNA + H(+)</text>
        <dbReference type="Rhea" id="RHEA:66928"/>
        <dbReference type="Rhea" id="RHEA-COMP:15692"/>
        <dbReference type="Rhea" id="RHEA-COMP:17313"/>
        <dbReference type="ChEBI" id="CHEBI:15377"/>
        <dbReference type="ChEBI" id="CHEBI:15378"/>
        <dbReference type="ChEBI" id="CHEBI:138282"/>
        <dbReference type="ChEBI" id="CHEBI:172876"/>
        <dbReference type="ChEBI" id="CHEBI:172877"/>
    </reaction>
    <physiologicalReaction direction="left-to-right" evidence="3">
        <dbReference type="Rhea" id="RHEA:66929"/>
    </physiologicalReaction>
</comment>
<dbReference type="PANTHER" id="PTHR12395">
    <property type="entry name" value="DOM-3 RELATED"/>
    <property type="match status" value="1"/>
</dbReference>
<comment type="catalytic activity">
    <reaction evidence="5">
        <text>a 5'-end NAD(+)-phospho-ribonucleoside in mRNA + H2O = a 5'-end phospho-ribonucleoside in mRNA + NAD(+) + H(+)</text>
        <dbReference type="Rhea" id="RHEA:60880"/>
        <dbReference type="Rhea" id="RHEA-COMP:15692"/>
        <dbReference type="Rhea" id="RHEA-COMP:15698"/>
        <dbReference type="ChEBI" id="CHEBI:15377"/>
        <dbReference type="ChEBI" id="CHEBI:15378"/>
        <dbReference type="ChEBI" id="CHEBI:57540"/>
        <dbReference type="ChEBI" id="CHEBI:138282"/>
        <dbReference type="ChEBI" id="CHEBI:144029"/>
    </reaction>
    <physiologicalReaction direction="left-to-right" evidence="5">
        <dbReference type="Rhea" id="RHEA:60881"/>
    </physiologicalReaction>
</comment>
<dbReference type="InterPro" id="IPR013961">
    <property type="entry name" value="RAI1"/>
</dbReference>
<dbReference type="Pfam" id="PF08652">
    <property type="entry name" value="RAI1"/>
    <property type="match status" value="1"/>
</dbReference>
<protein>
    <recommendedName>
        <fullName evidence="6">Decapping nuclease</fullName>
        <ecNumber evidence="6">3.6.1.-</ecNumber>
    </recommendedName>
</protein>
<keyword evidence="10" id="KW-1185">Reference proteome</keyword>
<feature type="compositionally biased region" description="Basic and acidic residues" evidence="7">
    <location>
        <begin position="1"/>
        <end position="45"/>
    </location>
</feature>
<evidence type="ECO:0000259" key="8">
    <source>
        <dbReference type="Pfam" id="PF08652"/>
    </source>
</evidence>
<evidence type="ECO:0000256" key="4">
    <source>
        <dbReference type="ARBA" id="ARBA00044692"/>
    </source>
</evidence>
<keyword evidence="6" id="KW-0539">Nucleus</keyword>
<feature type="compositionally biased region" description="Polar residues" evidence="7">
    <location>
        <begin position="407"/>
        <end position="417"/>
    </location>
</feature>
<accession>A0A0C3S6T2</accession>
<proteinExistence type="inferred from homology"/>
<dbReference type="Proteomes" id="UP000053257">
    <property type="component" value="Unassembled WGS sequence"/>
</dbReference>
<dbReference type="GO" id="GO:0005634">
    <property type="term" value="C:nucleus"/>
    <property type="evidence" value="ECO:0007669"/>
    <property type="project" value="UniProtKB-SubCell"/>
</dbReference>
<feature type="domain" description="RAI1-like" evidence="8">
    <location>
        <begin position="51"/>
        <end position="400"/>
    </location>
</feature>
<evidence type="ECO:0000313" key="9">
    <source>
        <dbReference type="EMBL" id="KIP04285.1"/>
    </source>
</evidence>
<feature type="region of interest" description="Disordered" evidence="7">
    <location>
        <begin position="1"/>
        <end position="54"/>
    </location>
</feature>
<comment type="catalytic activity">
    <reaction evidence="4">
        <text>a 5'-end triphospho-ribonucleoside in mRNA + H2O = a 5'-end phospho-ribonucleoside in mRNA + diphosphate + H(+)</text>
        <dbReference type="Rhea" id="RHEA:78683"/>
        <dbReference type="Rhea" id="RHEA-COMP:15692"/>
        <dbReference type="Rhea" id="RHEA-COMP:17164"/>
        <dbReference type="ChEBI" id="CHEBI:15377"/>
        <dbReference type="ChEBI" id="CHEBI:15378"/>
        <dbReference type="ChEBI" id="CHEBI:33019"/>
        <dbReference type="ChEBI" id="CHEBI:138282"/>
        <dbReference type="ChEBI" id="CHEBI:167618"/>
    </reaction>
    <physiologicalReaction direction="left-to-right" evidence="4">
        <dbReference type="Rhea" id="RHEA:78684"/>
    </physiologicalReaction>
</comment>
<comment type="function">
    <text evidence="6">Decapping enzyme for NAD-capped RNAs: specifically hydrolyzes the nicotinamide adenine dinucleotide (NAD) cap from a subset of RNAs by removing the entire NAD moiety from the 5'-end of an NAD-capped RNA.</text>
</comment>
<evidence type="ECO:0000256" key="3">
    <source>
        <dbReference type="ARBA" id="ARBA00044676"/>
    </source>
</evidence>
<dbReference type="GO" id="GO:0046872">
    <property type="term" value="F:metal ion binding"/>
    <property type="evidence" value="ECO:0007669"/>
    <property type="project" value="UniProtKB-KW"/>
</dbReference>
<evidence type="ECO:0000256" key="6">
    <source>
        <dbReference type="RuleBase" id="RU367113"/>
    </source>
</evidence>
<dbReference type="GO" id="GO:0034353">
    <property type="term" value="F:mRNA 5'-diphosphatase activity"/>
    <property type="evidence" value="ECO:0007669"/>
    <property type="project" value="TreeGrafter"/>
</dbReference>